<feature type="compositionally biased region" description="Low complexity" evidence="2">
    <location>
        <begin position="216"/>
        <end position="231"/>
    </location>
</feature>
<feature type="compositionally biased region" description="Acidic residues" evidence="2">
    <location>
        <begin position="302"/>
        <end position="319"/>
    </location>
</feature>
<dbReference type="InterPro" id="IPR000953">
    <property type="entry name" value="Chromo/chromo_shadow_dom"/>
</dbReference>
<feature type="compositionally biased region" description="Pro residues" evidence="2">
    <location>
        <begin position="352"/>
        <end position="362"/>
    </location>
</feature>
<feature type="compositionally biased region" description="Low complexity" evidence="2">
    <location>
        <begin position="193"/>
        <end position="204"/>
    </location>
</feature>
<comment type="caution">
    <text evidence="4">The sequence shown here is derived from an EMBL/GenBank/DDBJ whole genome shotgun (WGS) entry which is preliminary data.</text>
</comment>
<dbReference type="SUPFAM" id="SSF54160">
    <property type="entry name" value="Chromo domain-like"/>
    <property type="match status" value="1"/>
</dbReference>
<comment type="subunit">
    <text evidence="1">Component of the NuA4 histone acetyltransferase complex.</text>
</comment>
<dbReference type="Proteomes" id="UP001642482">
    <property type="component" value="Unassembled WGS sequence"/>
</dbReference>
<evidence type="ECO:0000256" key="2">
    <source>
        <dbReference type="SAM" id="MobiDB-lite"/>
    </source>
</evidence>
<dbReference type="PROSITE" id="PS50013">
    <property type="entry name" value="CHROMO_2"/>
    <property type="match status" value="1"/>
</dbReference>
<feature type="region of interest" description="Disordered" evidence="2">
    <location>
        <begin position="74"/>
        <end position="94"/>
    </location>
</feature>
<proteinExistence type="predicted"/>
<dbReference type="InterPro" id="IPR016197">
    <property type="entry name" value="Chromo-like_dom_sf"/>
</dbReference>
<feature type="region of interest" description="Disordered" evidence="2">
    <location>
        <begin position="1"/>
        <end position="55"/>
    </location>
</feature>
<dbReference type="EMBL" id="CAWUHD010000086">
    <property type="protein sequence ID" value="CAK7229550.1"/>
    <property type="molecule type" value="Genomic_DNA"/>
</dbReference>
<dbReference type="InterPro" id="IPR023780">
    <property type="entry name" value="Chromo_domain"/>
</dbReference>
<evidence type="ECO:0000313" key="5">
    <source>
        <dbReference type="Proteomes" id="UP001642482"/>
    </source>
</evidence>
<dbReference type="Pfam" id="PF00385">
    <property type="entry name" value="Chromo"/>
    <property type="match status" value="1"/>
</dbReference>
<organism evidence="4 5">
    <name type="scientific">Sporothrix eucalyptigena</name>
    <dbReference type="NCBI Taxonomy" id="1812306"/>
    <lineage>
        <taxon>Eukaryota</taxon>
        <taxon>Fungi</taxon>
        <taxon>Dikarya</taxon>
        <taxon>Ascomycota</taxon>
        <taxon>Pezizomycotina</taxon>
        <taxon>Sordariomycetes</taxon>
        <taxon>Sordariomycetidae</taxon>
        <taxon>Ophiostomatales</taxon>
        <taxon>Ophiostomataceae</taxon>
        <taxon>Sporothrix</taxon>
    </lineage>
</organism>
<name>A0ABP0CEL9_9PEZI</name>
<reference evidence="4 5" key="1">
    <citation type="submission" date="2024-01" db="EMBL/GenBank/DDBJ databases">
        <authorList>
            <person name="Allen C."/>
            <person name="Tagirdzhanova G."/>
        </authorList>
    </citation>
    <scope>NUCLEOTIDE SEQUENCE [LARGE SCALE GENOMIC DNA]</scope>
</reference>
<feature type="region of interest" description="Disordered" evidence="2">
    <location>
        <begin position="289"/>
        <end position="456"/>
    </location>
</feature>
<accession>A0ABP0CEL9</accession>
<feature type="region of interest" description="Disordered" evidence="2">
    <location>
        <begin position="193"/>
        <end position="264"/>
    </location>
</feature>
<feature type="compositionally biased region" description="Acidic residues" evidence="2">
    <location>
        <begin position="413"/>
        <end position="423"/>
    </location>
</feature>
<evidence type="ECO:0000256" key="1">
    <source>
        <dbReference type="ARBA" id="ARBA00011353"/>
    </source>
</evidence>
<keyword evidence="5" id="KW-1185">Reference proteome</keyword>
<sequence length="513" mass="56331">MPRPRRVDQQPEALSQTLPPPASRQELVITLPDKYRPGSAATRSQPISLVPPRDDPRTAAYIVDKLVTPLDGWGDVPATADDYDTDEEDERYRQNPARQRIKRTLCYVVAWPDEPYAQQLVPCTRVLEYVSPRTLEDWEYAQAEARRQQAEAAAAAAPTLKKEMAPVRRPGRPAQTAAATAARVAKAAARAAARAAQEAAPTTPVKAPSLTDGRTPRPVSSLSGRPSLSGLQIQWDSPKAAQVSVSLSGPPQPPSLSSPVPEKLHTGLSLKRPFQNFVEAEASGLGLGIETITRTTTNASANEEEDEAEGEMADSDNEEGEHNKDKLALSSMLPPPKLQKSASADRSHTPTYIPPPTVPLSKPPKQEAHSTNSPSIPETSLKRKRPEEQETPIYPHIPPPLPPQSLPRAAQPEEVEEEEGDLYEVDRIEGDYLAPVNEEGNGDMEGLPADGVPDTVVTPGSRLVRYFLVRWKGDWPPDQNPTWEPAENLPPRMVRHYFLKKLAQKKVDKHEKS</sequence>
<protein>
    <recommendedName>
        <fullName evidence="3">Chromo domain-containing protein</fullName>
    </recommendedName>
</protein>
<dbReference type="CDD" id="cd00024">
    <property type="entry name" value="CD_CSD"/>
    <property type="match status" value="1"/>
</dbReference>
<dbReference type="Gene3D" id="2.40.50.40">
    <property type="match status" value="1"/>
</dbReference>
<feature type="domain" description="Chromo" evidence="3">
    <location>
        <begin position="451"/>
        <end position="513"/>
    </location>
</feature>
<evidence type="ECO:0000259" key="3">
    <source>
        <dbReference type="PROSITE" id="PS50013"/>
    </source>
</evidence>
<gene>
    <name evidence="4" type="ORF">SEUCBS140593_007285</name>
</gene>
<feature type="compositionally biased region" description="Polar residues" evidence="2">
    <location>
        <begin position="369"/>
        <end position="378"/>
    </location>
</feature>
<feature type="compositionally biased region" description="Pro residues" evidence="2">
    <location>
        <begin position="395"/>
        <end position="405"/>
    </location>
</feature>
<evidence type="ECO:0000313" key="4">
    <source>
        <dbReference type="EMBL" id="CAK7229550.1"/>
    </source>
</evidence>